<proteinExistence type="predicted"/>
<keyword evidence="3" id="KW-1185">Reference proteome</keyword>
<evidence type="ECO:0000313" key="2">
    <source>
        <dbReference type="EMBL" id="REH18301.1"/>
    </source>
</evidence>
<feature type="compositionally biased region" description="Polar residues" evidence="1">
    <location>
        <begin position="76"/>
        <end position="87"/>
    </location>
</feature>
<comment type="caution">
    <text evidence="2">The sequence shown here is derived from an EMBL/GenBank/DDBJ whole genome shotgun (WGS) entry which is preliminary data.</text>
</comment>
<feature type="region of interest" description="Disordered" evidence="1">
    <location>
        <begin position="60"/>
        <end position="87"/>
    </location>
</feature>
<dbReference type="AlphaFoldDB" id="A0A3E0G674"/>
<dbReference type="Proteomes" id="UP000256269">
    <property type="component" value="Unassembled WGS sequence"/>
</dbReference>
<reference evidence="2 3" key="1">
    <citation type="submission" date="2018-08" db="EMBL/GenBank/DDBJ databases">
        <title>Genomic Encyclopedia of Archaeal and Bacterial Type Strains, Phase II (KMG-II): from individual species to whole genera.</title>
        <authorList>
            <person name="Goeker M."/>
        </authorList>
    </citation>
    <scope>NUCLEOTIDE SEQUENCE [LARGE SCALE GENOMIC DNA]</scope>
    <source>
        <strain evidence="2 3">DSM 45791</strain>
    </source>
</reference>
<organism evidence="2 3">
    <name type="scientific">Kutzneria buriramensis</name>
    <dbReference type="NCBI Taxonomy" id="1045776"/>
    <lineage>
        <taxon>Bacteria</taxon>
        <taxon>Bacillati</taxon>
        <taxon>Actinomycetota</taxon>
        <taxon>Actinomycetes</taxon>
        <taxon>Pseudonocardiales</taxon>
        <taxon>Pseudonocardiaceae</taxon>
        <taxon>Kutzneria</taxon>
    </lineage>
</organism>
<feature type="region of interest" description="Disordered" evidence="1">
    <location>
        <begin position="1"/>
        <end position="29"/>
    </location>
</feature>
<accession>A0A3E0G674</accession>
<protein>
    <submittedName>
        <fullName evidence="2">Uncharacterized protein</fullName>
    </submittedName>
</protein>
<evidence type="ECO:0000313" key="3">
    <source>
        <dbReference type="Proteomes" id="UP000256269"/>
    </source>
</evidence>
<evidence type="ECO:0000256" key="1">
    <source>
        <dbReference type="SAM" id="MobiDB-lite"/>
    </source>
</evidence>
<sequence>MAGMASQHDQPQRSWRPDPDEYETAQSLLSDRGQSITAYLRACLRWLEHEPDAALAALAPYWPEPRPTGRPRSPKPATTSTDSSARD</sequence>
<dbReference type="EMBL" id="QUNO01000036">
    <property type="protein sequence ID" value="REH18301.1"/>
    <property type="molecule type" value="Genomic_DNA"/>
</dbReference>
<gene>
    <name evidence="2" type="ORF">BCF44_13656</name>
</gene>
<name>A0A3E0G674_9PSEU</name>